<accession>A0A3R5YZ96</accession>
<evidence type="ECO:0000313" key="2">
    <source>
        <dbReference type="Proteomes" id="UP000287502"/>
    </source>
</evidence>
<keyword evidence="2" id="KW-1185">Reference proteome</keyword>
<dbReference type="KEGG" id="gtl:EP073_06955"/>
<organism evidence="1 2">
    <name type="scientific">Geovibrio thiophilus</name>
    <dbReference type="NCBI Taxonomy" id="139438"/>
    <lineage>
        <taxon>Bacteria</taxon>
        <taxon>Pseudomonadati</taxon>
        <taxon>Deferribacterota</taxon>
        <taxon>Deferribacteres</taxon>
        <taxon>Deferribacterales</taxon>
        <taxon>Geovibrionaceae</taxon>
        <taxon>Geovibrio</taxon>
    </lineage>
</organism>
<dbReference type="SUPFAM" id="SSF141371">
    <property type="entry name" value="PilZ domain-like"/>
    <property type="match status" value="1"/>
</dbReference>
<gene>
    <name evidence="1" type="ORF">EP073_06955</name>
</gene>
<sequence length="120" mass="13788">MGLFEREKRSHQRTQLRTEFFIRKEGEGELFESFKVVDISENGMRVKDNGKLRGSAVLEIGTYDKVKNLGIGDAGEHPGYDTLFVGIMKGRAVWFDEHWTGIEIYEISKECAEKLRMLAD</sequence>
<dbReference type="AlphaFoldDB" id="A0A3R5YZ96"/>
<name>A0A3R5YZ96_9BACT</name>
<dbReference type="Gene3D" id="2.40.10.220">
    <property type="entry name" value="predicted glycosyltransferase like domains"/>
    <property type="match status" value="1"/>
</dbReference>
<dbReference type="OrthoDB" id="9897808at2"/>
<reference evidence="1 2" key="1">
    <citation type="submission" date="2019-01" db="EMBL/GenBank/DDBJ databases">
        <title>Geovibrio thiophilus DSM 11263, complete genome.</title>
        <authorList>
            <person name="Spring S."/>
            <person name="Bunk B."/>
            <person name="Sproer C."/>
        </authorList>
    </citation>
    <scope>NUCLEOTIDE SEQUENCE [LARGE SCALE GENOMIC DNA]</scope>
    <source>
        <strain evidence="1 2">DSM 11263</strain>
    </source>
</reference>
<evidence type="ECO:0008006" key="3">
    <source>
        <dbReference type="Google" id="ProtNLM"/>
    </source>
</evidence>
<evidence type="ECO:0000313" key="1">
    <source>
        <dbReference type="EMBL" id="QAR33146.1"/>
    </source>
</evidence>
<dbReference type="Proteomes" id="UP000287502">
    <property type="component" value="Chromosome"/>
</dbReference>
<dbReference type="RefSeq" id="WP_128466432.1">
    <property type="nucleotide sequence ID" value="NZ_CP035108.1"/>
</dbReference>
<proteinExistence type="predicted"/>
<protein>
    <recommendedName>
        <fullName evidence="3">PilZ domain-containing protein</fullName>
    </recommendedName>
</protein>
<dbReference type="EMBL" id="CP035108">
    <property type="protein sequence ID" value="QAR33146.1"/>
    <property type="molecule type" value="Genomic_DNA"/>
</dbReference>